<evidence type="ECO:0000256" key="4">
    <source>
        <dbReference type="ARBA" id="ARBA00022801"/>
    </source>
</evidence>
<organism evidence="9 10">
    <name type="scientific">Halobacillus yeomjeoni</name>
    <dbReference type="NCBI Taxonomy" id="311194"/>
    <lineage>
        <taxon>Bacteria</taxon>
        <taxon>Bacillati</taxon>
        <taxon>Bacillota</taxon>
        <taxon>Bacilli</taxon>
        <taxon>Bacillales</taxon>
        <taxon>Bacillaceae</taxon>
        <taxon>Halobacillus</taxon>
    </lineage>
</organism>
<name>A0A931MW07_9BACI</name>
<keyword evidence="10" id="KW-1185">Reference proteome</keyword>
<dbReference type="InterPro" id="IPR005122">
    <property type="entry name" value="Uracil-DNA_glycosylase-like"/>
</dbReference>
<reference evidence="9 10" key="1">
    <citation type="journal article" date="2005" name="Int. J. Syst. Evol. Microbiol.">
        <title>Halobacillus yeomjeoni sp. nov., isolated from a marine solar saltern in Korea.</title>
        <authorList>
            <person name="Yoon J.H."/>
            <person name="Kang S.J."/>
            <person name="Lee C.H."/>
            <person name="Oh H.W."/>
            <person name="Oh T.K."/>
        </authorList>
    </citation>
    <scope>NUCLEOTIDE SEQUENCE [LARGE SCALE GENOMIC DNA]</scope>
    <source>
        <strain evidence="9 10">KCTC 3957</strain>
    </source>
</reference>
<dbReference type="CDD" id="cd10030">
    <property type="entry name" value="UDG-F4_TTUDGA_SPO1dp_like"/>
    <property type="match status" value="1"/>
</dbReference>
<evidence type="ECO:0000256" key="2">
    <source>
        <dbReference type="ARBA" id="ARBA00022723"/>
    </source>
</evidence>
<dbReference type="SMART" id="SM00987">
    <property type="entry name" value="UreE_C"/>
    <property type="match status" value="1"/>
</dbReference>
<keyword evidence="6" id="KW-0411">Iron-sulfur</keyword>
<proteinExistence type="predicted"/>
<keyword evidence="7" id="KW-0234">DNA repair</keyword>
<dbReference type="Gene3D" id="3.40.470.10">
    <property type="entry name" value="Uracil-DNA glycosylase-like domain"/>
    <property type="match status" value="1"/>
</dbReference>
<dbReference type="PANTHER" id="PTHR33693:SF1">
    <property type="entry name" value="TYPE-4 URACIL-DNA GLYCOSYLASE"/>
    <property type="match status" value="1"/>
</dbReference>
<keyword evidence="2" id="KW-0479">Metal-binding</keyword>
<dbReference type="Pfam" id="PF03167">
    <property type="entry name" value="UDG"/>
    <property type="match status" value="1"/>
</dbReference>
<dbReference type="InterPro" id="IPR036895">
    <property type="entry name" value="Uracil-DNA_glycosylase-like_sf"/>
</dbReference>
<evidence type="ECO:0000313" key="10">
    <source>
        <dbReference type="Proteomes" id="UP000614490"/>
    </source>
</evidence>
<keyword evidence="1" id="KW-0004">4Fe-4S</keyword>
<evidence type="ECO:0000256" key="1">
    <source>
        <dbReference type="ARBA" id="ARBA00022485"/>
    </source>
</evidence>
<evidence type="ECO:0000256" key="7">
    <source>
        <dbReference type="ARBA" id="ARBA00023204"/>
    </source>
</evidence>
<dbReference type="GO" id="GO:0051539">
    <property type="term" value="F:4 iron, 4 sulfur cluster binding"/>
    <property type="evidence" value="ECO:0007669"/>
    <property type="project" value="UniProtKB-KW"/>
</dbReference>
<dbReference type="GO" id="GO:0046872">
    <property type="term" value="F:metal ion binding"/>
    <property type="evidence" value="ECO:0007669"/>
    <property type="project" value="UniProtKB-KW"/>
</dbReference>
<dbReference type="GO" id="GO:0097506">
    <property type="term" value="F:deaminated base DNA N-glycosylase activity"/>
    <property type="evidence" value="ECO:0007669"/>
    <property type="project" value="UniProtKB-ARBA"/>
</dbReference>
<protein>
    <submittedName>
        <fullName evidence="9">Uracil-DNA glycosylase</fullName>
    </submittedName>
</protein>
<evidence type="ECO:0000259" key="8">
    <source>
        <dbReference type="SMART" id="SM00986"/>
    </source>
</evidence>
<gene>
    <name evidence="9" type="ORF">H0267_15565</name>
</gene>
<dbReference type="SMART" id="SM00986">
    <property type="entry name" value="UDG"/>
    <property type="match status" value="1"/>
</dbReference>
<evidence type="ECO:0000313" key="9">
    <source>
        <dbReference type="EMBL" id="MBH0231628.1"/>
    </source>
</evidence>
<keyword evidence="4" id="KW-0378">Hydrolase</keyword>
<dbReference type="InterPro" id="IPR051536">
    <property type="entry name" value="UDG_Type-4/5"/>
</dbReference>
<dbReference type="AlphaFoldDB" id="A0A931MW07"/>
<dbReference type="RefSeq" id="WP_197318264.1">
    <property type="nucleotide sequence ID" value="NZ_JADZSC010000004.1"/>
</dbReference>
<keyword evidence="5" id="KW-0408">Iron</keyword>
<feature type="domain" description="Uracil-DNA glycosylase-like" evidence="8">
    <location>
        <begin position="25"/>
        <end position="198"/>
    </location>
</feature>
<dbReference type="EMBL" id="JADZSC010000004">
    <property type="protein sequence ID" value="MBH0231628.1"/>
    <property type="molecule type" value="Genomic_DNA"/>
</dbReference>
<dbReference type="PANTHER" id="PTHR33693">
    <property type="entry name" value="TYPE-5 URACIL-DNA GLYCOSYLASE"/>
    <property type="match status" value="1"/>
</dbReference>
<comment type="caution">
    <text evidence="9">The sequence shown here is derived from an EMBL/GenBank/DDBJ whole genome shotgun (WGS) entry which is preliminary data.</text>
</comment>
<evidence type="ECO:0000256" key="6">
    <source>
        <dbReference type="ARBA" id="ARBA00023014"/>
    </source>
</evidence>
<keyword evidence="3" id="KW-0227">DNA damage</keyword>
<dbReference type="Proteomes" id="UP000614490">
    <property type="component" value="Unassembled WGS sequence"/>
</dbReference>
<dbReference type="GO" id="GO:0006281">
    <property type="term" value="P:DNA repair"/>
    <property type="evidence" value="ECO:0007669"/>
    <property type="project" value="UniProtKB-KW"/>
</dbReference>
<sequence length="215" mass="24295">MDLPKDLIQDAKKRIDPYDVEGFVLGEGNPEADIMIVGEAPGENEAEKGIPFIGRAGVELDKQLQILDLDREDVYITSVVRSRPYKWVKTNKKGSGGRRKANRKPNQKEIMAHAKLLDYQIEKVDPVLIIALGGVAFERLTGRKEKISDYLGEVIETPIMKVGNNEDQYIESEKIYPVVPLYHPAAVFYNPKIREDINRSLSRVKAHLERVKAKG</sequence>
<evidence type="ECO:0000256" key="5">
    <source>
        <dbReference type="ARBA" id="ARBA00023004"/>
    </source>
</evidence>
<evidence type="ECO:0000256" key="3">
    <source>
        <dbReference type="ARBA" id="ARBA00022763"/>
    </source>
</evidence>
<accession>A0A931MW07</accession>
<dbReference type="SUPFAM" id="SSF52141">
    <property type="entry name" value="Uracil-DNA glycosylase-like"/>
    <property type="match status" value="1"/>
</dbReference>